<evidence type="ECO:0000313" key="2">
    <source>
        <dbReference type="EMBL" id="KIX14670.1"/>
    </source>
</evidence>
<dbReference type="AlphaFoldDB" id="A0A0D2JYN8"/>
<evidence type="ECO:0000313" key="3">
    <source>
        <dbReference type="Proteomes" id="UP000032233"/>
    </source>
</evidence>
<organism evidence="2 3">
    <name type="scientific">Dethiosulfatarculus sandiegensis</name>
    <dbReference type="NCBI Taxonomy" id="1429043"/>
    <lineage>
        <taxon>Bacteria</taxon>
        <taxon>Pseudomonadati</taxon>
        <taxon>Thermodesulfobacteriota</taxon>
        <taxon>Desulfarculia</taxon>
        <taxon>Desulfarculales</taxon>
        <taxon>Desulfarculaceae</taxon>
        <taxon>Dethiosulfatarculus</taxon>
    </lineage>
</organism>
<sequence length="239" mass="27137">MDLVCPFCGSAFQIDKNGLTENQEEVYCPDCGGEVVLVTETPKTSNAKEEETFFKEDPDETIGNKIATRLELVKPILFHPISFFKTVNKINKNVAIQFAMLIMTIGIILNTLWSHVFGYSGIVRPTNLWFYIILIPIGILIETAFIHSLLFIFRGLNKNFWETSKVVCFKEACFLLMLIPYSNIQLVIRIGYVIYTTIGLAEVHKISKAKSFLPTIIFNVGAILIANYIFYIHRQILGV</sequence>
<reference evidence="2 3" key="1">
    <citation type="submission" date="2013-11" db="EMBL/GenBank/DDBJ databases">
        <title>Metagenomic analysis of a methanogenic consortium involved in long chain n-alkane degradation.</title>
        <authorList>
            <person name="Davidova I.A."/>
            <person name="Callaghan A.V."/>
            <person name="Wawrik B."/>
            <person name="Pruitt S."/>
            <person name="Marks C."/>
            <person name="Duncan K.E."/>
            <person name="Suflita J.M."/>
        </authorList>
    </citation>
    <scope>NUCLEOTIDE SEQUENCE [LARGE SCALE GENOMIC DNA]</scope>
    <source>
        <strain evidence="2 3">SPR</strain>
    </source>
</reference>
<keyword evidence="1" id="KW-0812">Transmembrane</keyword>
<keyword evidence="1" id="KW-1133">Transmembrane helix</keyword>
<dbReference type="InterPro" id="IPR011723">
    <property type="entry name" value="Znf/thioredoxin_put"/>
</dbReference>
<gene>
    <name evidence="2" type="ORF">X474_08450</name>
</gene>
<keyword evidence="3" id="KW-1185">Reference proteome</keyword>
<protein>
    <recommendedName>
        <fullName evidence="4">Yip1 domain-containing protein</fullName>
    </recommendedName>
</protein>
<feature type="transmembrane region" description="Helical" evidence="1">
    <location>
        <begin position="173"/>
        <end position="192"/>
    </location>
</feature>
<proteinExistence type="predicted"/>
<feature type="transmembrane region" description="Helical" evidence="1">
    <location>
        <begin position="128"/>
        <end position="153"/>
    </location>
</feature>
<feature type="transmembrane region" description="Helical" evidence="1">
    <location>
        <begin position="212"/>
        <end position="231"/>
    </location>
</feature>
<keyword evidence="1" id="KW-0472">Membrane</keyword>
<dbReference type="InParanoid" id="A0A0D2JYN8"/>
<evidence type="ECO:0000256" key="1">
    <source>
        <dbReference type="SAM" id="Phobius"/>
    </source>
</evidence>
<dbReference type="OrthoDB" id="5469864at2"/>
<dbReference type="NCBIfam" id="TIGR02098">
    <property type="entry name" value="MJ0042_CXXC"/>
    <property type="match status" value="1"/>
</dbReference>
<evidence type="ECO:0008006" key="4">
    <source>
        <dbReference type="Google" id="ProtNLM"/>
    </source>
</evidence>
<dbReference type="RefSeq" id="WP_044347860.1">
    <property type="nucleotide sequence ID" value="NZ_AZAC01000010.1"/>
</dbReference>
<accession>A0A0D2JYN8</accession>
<feature type="transmembrane region" description="Helical" evidence="1">
    <location>
        <begin position="94"/>
        <end position="116"/>
    </location>
</feature>
<name>A0A0D2JYN8_9BACT</name>
<dbReference type="Proteomes" id="UP000032233">
    <property type="component" value="Unassembled WGS sequence"/>
</dbReference>
<dbReference type="EMBL" id="AZAC01000010">
    <property type="protein sequence ID" value="KIX14670.1"/>
    <property type="molecule type" value="Genomic_DNA"/>
</dbReference>
<comment type="caution">
    <text evidence="2">The sequence shown here is derived from an EMBL/GenBank/DDBJ whole genome shotgun (WGS) entry which is preliminary data.</text>
</comment>
<dbReference type="Gene3D" id="2.20.28.160">
    <property type="match status" value="1"/>
</dbReference>